<keyword evidence="12" id="KW-1185">Reference proteome</keyword>
<feature type="compositionally biased region" description="Basic and acidic residues" evidence="7">
    <location>
        <begin position="213"/>
        <end position="242"/>
    </location>
</feature>
<feature type="compositionally biased region" description="Polar residues" evidence="7">
    <location>
        <begin position="44"/>
        <end position="70"/>
    </location>
</feature>
<feature type="compositionally biased region" description="Basic and acidic residues" evidence="7">
    <location>
        <begin position="1561"/>
        <end position="1577"/>
    </location>
</feature>
<feature type="compositionally biased region" description="Polar residues" evidence="7">
    <location>
        <begin position="187"/>
        <end position="196"/>
    </location>
</feature>
<dbReference type="PANTHER" id="PTHR10694">
    <property type="entry name" value="LYSINE-SPECIFIC DEMETHYLASE"/>
    <property type="match status" value="1"/>
</dbReference>
<dbReference type="PANTHER" id="PTHR10694:SF7">
    <property type="entry name" value="[HISTONE H3]-TRIMETHYL-L-LYSINE(9) DEMETHYLASE"/>
    <property type="match status" value="1"/>
</dbReference>
<feature type="region of interest" description="Disordered" evidence="7">
    <location>
        <begin position="1007"/>
        <end position="1129"/>
    </location>
</feature>
<keyword evidence="4" id="KW-0863">Zinc-finger</keyword>
<protein>
    <recommendedName>
        <fullName evidence="2">[histone H3]-trimethyl-L-lysine(9) demethylase</fullName>
        <ecNumber evidence="2">1.14.11.66</ecNumber>
    </recommendedName>
</protein>
<evidence type="ECO:0000259" key="8">
    <source>
        <dbReference type="PROSITE" id="PS51183"/>
    </source>
</evidence>
<organism evidence="11 12">
    <name type="scientific">Puccinia sorghi</name>
    <dbReference type="NCBI Taxonomy" id="27349"/>
    <lineage>
        <taxon>Eukaryota</taxon>
        <taxon>Fungi</taxon>
        <taxon>Dikarya</taxon>
        <taxon>Basidiomycota</taxon>
        <taxon>Pucciniomycotina</taxon>
        <taxon>Pucciniomycetes</taxon>
        <taxon>Pucciniales</taxon>
        <taxon>Pucciniaceae</taxon>
        <taxon>Puccinia</taxon>
    </lineage>
</organism>
<dbReference type="GO" id="GO:0140684">
    <property type="term" value="F:histone H3K9me2/H3K9me3 demethylase activity"/>
    <property type="evidence" value="ECO:0007669"/>
    <property type="project" value="UniProtKB-EC"/>
</dbReference>
<feature type="compositionally biased region" description="Basic and acidic residues" evidence="7">
    <location>
        <begin position="323"/>
        <end position="335"/>
    </location>
</feature>
<dbReference type="InterPro" id="IPR013083">
    <property type="entry name" value="Znf_RING/FYVE/PHD"/>
</dbReference>
<proteinExistence type="inferred from homology"/>
<dbReference type="SMART" id="SM00545">
    <property type="entry name" value="JmjN"/>
    <property type="match status" value="1"/>
</dbReference>
<evidence type="ECO:0000256" key="6">
    <source>
        <dbReference type="ARBA" id="ARBA00049349"/>
    </source>
</evidence>
<dbReference type="SMART" id="SM00558">
    <property type="entry name" value="JmjC"/>
    <property type="match status" value="1"/>
</dbReference>
<feature type="domain" description="PHD-type" evidence="10">
    <location>
        <begin position="1184"/>
        <end position="1305"/>
    </location>
</feature>
<feature type="region of interest" description="Disordered" evidence="7">
    <location>
        <begin position="528"/>
        <end position="755"/>
    </location>
</feature>
<evidence type="ECO:0000256" key="5">
    <source>
        <dbReference type="ARBA" id="ARBA00022833"/>
    </source>
</evidence>
<feature type="region of interest" description="Disordered" evidence="7">
    <location>
        <begin position="36"/>
        <end position="335"/>
    </location>
</feature>
<dbReference type="CDD" id="cd15571">
    <property type="entry name" value="ePHD"/>
    <property type="match status" value="1"/>
</dbReference>
<feature type="compositionally biased region" description="Polar residues" evidence="7">
    <location>
        <begin position="640"/>
        <end position="649"/>
    </location>
</feature>
<dbReference type="OrthoDB" id="9547406at2759"/>
<feature type="region of interest" description="Disordered" evidence="7">
    <location>
        <begin position="1532"/>
        <end position="1577"/>
    </location>
</feature>
<dbReference type="GO" id="GO:0000785">
    <property type="term" value="C:chromatin"/>
    <property type="evidence" value="ECO:0007669"/>
    <property type="project" value="TreeGrafter"/>
</dbReference>
<feature type="domain" description="JmjN" evidence="8">
    <location>
        <begin position="411"/>
        <end position="452"/>
    </location>
</feature>
<dbReference type="GO" id="GO:0010468">
    <property type="term" value="P:regulation of gene expression"/>
    <property type="evidence" value="ECO:0007669"/>
    <property type="project" value="TreeGrafter"/>
</dbReference>
<evidence type="ECO:0000259" key="10">
    <source>
        <dbReference type="PROSITE" id="PS51805"/>
    </source>
</evidence>
<feature type="compositionally biased region" description="Polar residues" evidence="7">
    <location>
        <begin position="243"/>
        <end position="256"/>
    </location>
</feature>
<evidence type="ECO:0000256" key="3">
    <source>
        <dbReference type="ARBA" id="ARBA00022723"/>
    </source>
</evidence>
<feature type="compositionally biased region" description="Polar residues" evidence="7">
    <location>
        <begin position="1097"/>
        <end position="1107"/>
    </location>
</feature>
<comment type="caution">
    <text evidence="11">The sequence shown here is derived from an EMBL/GenBank/DDBJ whole genome shotgun (WGS) entry which is preliminary data.</text>
</comment>
<dbReference type="EC" id="1.14.11.66" evidence="2"/>
<comment type="similarity">
    <text evidence="1">Belongs to the JHDM3 histone demethylase family.</text>
</comment>
<dbReference type="Proteomes" id="UP000037035">
    <property type="component" value="Unassembled WGS sequence"/>
</dbReference>
<feature type="compositionally biased region" description="Basic and acidic residues" evidence="7">
    <location>
        <begin position="104"/>
        <end position="114"/>
    </location>
</feature>
<dbReference type="SUPFAM" id="SSF51197">
    <property type="entry name" value="Clavaminate synthase-like"/>
    <property type="match status" value="1"/>
</dbReference>
<dbReference type="GO" id="GO:0051864">
    <property type="term" value="F:histone H3K36 demethylase activity"/>
    <property type="evidence" value="ECO:0007669"/>
    <property type="project" value="TreeGrafter"/>
</dbReference>
<evidence type="ECO:0000256" key="7">
    <source>
        <dbReference type="SAM" id="MobiDB-lite"/>
    </source>
</evidence>
<sequence>MTCPAVVCTKSTRDLHHPSNGTFLLQPSLIRSATKKKGLKAVTSHRTSSEPQLTAQSELLTVSSEGQPETTAKMDGQETTEEDKSRKLPLQLDGNGEATMEETTEQHHQPKENGEPMVLNEPQQEVSVAQQAQERQTELRPSDQPETQQGQLLPEGQAELPSEGQRPVPPEAQEKEPPKQSEHKQVLDQNLPSSDQLHPLNPPSDTPKLNSTSHHEEQHLKPQKPPEEKLQHQPKLESRSSDQLRPNPSESHSTSDFRPVPSSDLPPISTCQSDSINSQPNSRRSNHSTPEAHHSSSTSIHDEDDSGPDYYTSGSESESESELSPKERAKRERLRIERDKIKPSYYYGEKELEEEAIEKGIRPPKLKRKGLRGVPVFEPRFFMLSLWSSQTTIRPRIYLLTHHAFNTTLTGIYVSFSMDQFRDFYSYINRIDRWGMRSGIVKIIPPKEWTEQLPHLGQESLRTDGEGQMLRNAKIKSPISQVIQGSRGLFRVMNVAKRKTYNALEWYDLANSNEHRPPDFLNKTVDLSSANFNQPHPDIPMTRSTRSSRRSTSSIAPISHKISNPRRRKVSRGHLATDTPMADLSSPAKRAVQDCAGCSPSKLPPVPEDKSQSCQSTGDNHAGPLNSAITAHVPQPHSPPSKSANAASDDQNRPEKPDQTENAVETEKTEEAEKVDEYEHADKTKWDDEIAATGPVENGRQPEPRNPEETQISDAVDQSQDIQMSNTTSNQCTPASNELPYESNKKKPRRSIQNVPTPEEWAQFVERYEKLPYDASKSDYSFQVCREIEQEYWRTIGNGGEPMYGADTMGSLFDERTKNWNVANLDNLLNRLKLKKKIPGVNTPYLYFGTWRATFAWHVEDADLYSINYIHFGAPKFWYSIPQEHNPRFENFMSSSFAKERRTCSQFLRHKAFLASPSVLQSVGVQLNKVVHLPGEIILTYPYGYHSGFNLGYNCAESVNFANEDWIEKGRKAQSCKCIDDAVTINVDAWLEEHQALCRKEAETQERAAQKLQRQQKHEDRKRQRSGNPDDPSPTKRKKKDNSKSTNDTLEKSDDILQPGLNSLLDPSLPSLSSQIAKVPKRGRPKKKPETDADGNIISTKPSQPSEKTLKRKSSTSGPGTHSASKKAGSALAKKAFPCVLCPDTSEDGLVRIIEEAPSEPLETTTPVDSPPITGVGSCPKQDPTATGNGSVPEDPKAIQPLKTHPPRPKPIKWAHKVCCMFTPSTWFETLPNGEEVVKGFEAIEKARWALKCQLCKEKMGTKVQCTKSQKCARACHVTCGLKTGLFFLDAKIVKGDLSYSLLDPSPGGVPPGLDVGQDPTLVVLCKQHNPIYQKAEAERKAKELADKVAQFVPGQALKVRTSQGVFQVFFHSRDENRKTLRVTFEDGHSAALPYNKVYFGSAETSAQKLQASTNNQPSSTQGLQAPSNSVPIDPTMAVAMVQNGGQPLTEGMKPGNQAMPGQELAAGRVFFCRTLNKQLKSVLGHAETQPSLMSPSKTTRNVLTTKQKGIIIGMMKAGAPARVARKLGLPRQTASGVSRRYQGPKLQVGQGSPWAAPTRHGLESKLTKSDRPVATS</sequence>
<comment type="catalytic activity">
    <reaction evidence="6">
        <text>N(6),N(6),N(6)-trimethyl-L-lysyl(9)-[histone H3] + 2 2-oxoglutarate + 2 O2 = N(6)-methyl-L-lysyl(9)-[histone H3] + 2 formaldehyde + 2 succinate + 2 CO2</text>
        <dbReference type="Rhea" id="RHEA:60200"/>
        <dbReference type="Rhea" id="RHEA-COMP:15538"/>
        <dbReference type="Rhea" id="RHEA-COMP:15542"/>
        <dbReference type="ChEBI" id="CHEBI:15379"/>
        <dbReference type="ChEBI" id="CHEBI:16526"/>
        <dbReference type="ChEBI" id="CHEBI:16810"/>
        <dbReference type="ChEBI" id="CHEBI:16842"/>
        <dbReference type="ChEBI" id="CHEBI:30031"/>
        <dbReference type="ChEBI" id="CHEBI:61929"/>
        <dbReference type="ChEBI" id="CHEBI:61961"/>
        <dbReference type="EC" id="1.14.11.66"/>
    </reaction>
</comment>
<evidence type="ECO:0000256" key="4">
    <source>
        <dbReference type="ARBA" id="ARBA00022771"/>
    </source>
</evidence>
<dbReference type="STRING" id="27349.A0A0L6UTL9"/>
<dbReference type="PROSITE" id="PS51183">
    <property type="entry name" value="JMJN"/>
    <property type="match status" value="1"/>
</dbReference>
<accession>A0A0L6UTL9</accession>
<evidence type="ECO:0000256" key="2">
    <source>
        <dbReference type="ARBA" id="ARBA00012900"/>
    </source>
</evidence>
<dbReference type="Pfam" id="PF13832">
    <property type="entry name" value="zf-HC5HC2H_2"/>
    <property type="match status" value="1"/>
</dbReference>
<keyword evidence="3" id="KW-0479">Metal-binding</keyword>
<dbReference type="InterPro" id="IPR034732">
    <property type="entry name" value="EPHD"/>
</dbReference>
<feature type="compositionally biased region" description="Basic residues" evidence="7">
    <location>
        <begin position="563"/>
        <end position="572"/>
    </location>
</feature>
<evidence type="ECO:0000256" key="1">
    <source>
        <dbReference type="ARBA" id="ARBA00009711"/>
    </source>
</evidence>
<dbReference type="Gene3D" id="3.30.40.10">
    <property type="entry name" value="Zinc/RING finger domain, C3HC4 (zinc finger)"/>
    <property type="match status" value="1"/>
</dbReference>
<dbReference type="Gene3D" id="2.60.120.650">
    <property type="entry name" value="Cupin"/>
    <property type="match status" value="2"/>
</dbReference>
<evidence type="ECO:0000259" key="9">
    <source>
        <dbReference type="PROSITE" id="PS51184"/>
    </source>
</evidence>
<feature type="compositionally biased region" description="Low complexity" evidence="7">
    <location>
        <begin position="123"/>
        <end position="134"/>
    </location>
</feature>
<dbReference type="GO" id="GO:0008270">
    <property type="term" value="F:zinc ion binding"/>
    <property type="evidence" value="ECO:0007669"/>
    <property type="project" value="UniProtKB-KW"/>
</dbReference>
<feature type="compositionally biased region" description="Basic and acidic residues" evidence="7">
    <location>
        <begin position="172"/>
        <end position="186"/>
    </location>
</feature>
<feature type="compositionally biased region" description="Polar residues" evidence="7">
    <location>
        <begin position="269"/>
        <end position="299"/>
    </location>
</feature>
<dbReference type="InterPro" id="IPR003349">
    <property type="entry name" value="JmjN"/>
</dbReference>
<dbReference type="VEuPathDB" id="FungiDB:VP01_403g4"/>
<evidence type="ECO:0000313" key="11">
    <source>
        <dbReference type="EMBL" id="KNZ51225.1"/>
    </source>
</evidence>
<dbReference type="GO" id="GO:0005634">
    <property type="term" value="C:nucleus"/>
    <property type="evidence" value="ECO:0007669"/>
    <property type="project" value="TreeGrafter"/>
</dbReference>
<dbReference type="PROSITE" id="PS51805">
    <property type="entry name" value="EPHD"/>
    <property type="match status" value="1"/>
</dbReference>
<feature type="compositionally biased region" description="Basic and acidic residues" evidence="7">
    <location>
        <begin position="650"/>
        <end position="688"/>
    </location>
</feature>
<gene>
    <name evidence="11" type="ORF">VP01_403g4</name>
</gene>
<dbReference type="EMBL" id="LAVV01009102">
    <property type="protein sequence ID" value="KNZ51225.1"/>
    <property type="molecule type" value="Genomic_DNA"/>
</dbReference>
<name>A0A0L6UTL9_9BASI</name>
<feature type="domain" description="JmjC" evidence="9">
    <location>
        <begin position="814"/>
        <end position="978"/>
    </location>
</feature>
<dbReference type="InterPro" id="IPR003347">
    <property type="entry name" value="JmjC_dom"/>
</dbReference>
<dbReference type="Pfam" id="PF02375">
    <property type="entry name" value="JmjN"/>
    <property type="match status" value="1"/>
</dbReference>
<feature type="compositionally biased region" description="Low complexity" evidence="7">
    <location>
        <begin position="542"/>
        <end position="554"/>
    </location>
</feature>
<keyword evidence="5" id="KW-0862">Zinc</keyword>
<dbReference type="Pfam" id="PF02373">
    <property type="entry name" value="JmjC"/>
    <property type="match status" value="1"/>
</dbReference>
<feature type="compositionally biased region" description="Polar residues" evidence="7">
    <location>
        <begin position="709"/>
        <end position="736"/>
    </location>
</feature>
<reference evidence="11 12" key="1">
    <citation type="submission" date="2015-08" db="EMBL/GenBank/DDBJ databases">
        <title>Next Generation Sequencing and Analysis of the Genome of Puccinia sorghi L Schw, the Causal Agent of Maize Common Rust.</title>
        <authorList>
            <person name="Rochi L."/>
            <person name="Burguener G."/>
            <person name="Darino M."/>
            <person name="Turjanski A."/>
            <person name="Kreff E."/>
            <person name="Dieguez M.J."/>
            <person name="Sacco F."/>
        </authorList>
    </citation>
    <scope>NUCLEOTIDE SEQUENCE [LARGE SCALE GENOMIC DNA]</scope>
    <source>
        <strain evidence="11 12">RO10H11247</strain>
    </source>
</reference>
<dbReference type="PROSITE" id="PS51184">
    <property type="entry name" value="JMJC"/>
    <property type="match status" value="1"/>
</dbReference>
<feature type="compositionally biased region" description="Low complexity" evidence="7">
    <location>
        <begin position="1061"/>
        <end position="1074"/>
    </location>
</feature>
<evidence type="ECO:0000313" key="12">
    <source>
        <dbReference type="Proteomes" id="UP000037035"/>
    </source>
</evidence>
<feature type="region of interest" description="Disordered" evidence="7">
    <location>
        <begin position="1157"/>
        <end position="1208"/>
    </location>
</feature>